<dbReference type="GO" id="GO:0005886">
    <property type="term" value="C:plasma membrane"/>
    <property type="evidence" value="ECO:0007669"/>
    <property type="project" value="InterPro"/>
</dbReference>
<accession>A0A410W915</accession>
<gene>
    <name evidence="2" type="ORF">CPELA_05840</name>
</gene>
<keyword evidence="1" id="KW-0472">Membrane</keyword>
<keyword evidence="3" id="KW-1185">Reference proteome</keyword>
<proteinExistence type="predicted"/>
<dbReference type="InterPro" id="IPR011726">
    <property type="entry name" value="KdpF"/>
</dbReference>
<evidence type="ECO:0000256" key="1">
    <source>
        <dbReference type="SAM" id="Phobius"/>
    </source>
</evidence>
<dbReference type="Pfam" id="PF09604">
    <property type="entry name" value="Potass_KdpF"/>
    <property type="match status" value="1"/>
</dbReference>
<dbReference type="KEGG" id="cpeg:CPELA_05840"/>
<evidence type="ECO:0000313" key="3">
    <source>
        <dbReference type="Proteomes" id="UP000288929"/>
    </source>
</evidence>
<feature type="transmembrane region" description="Helical" evidence="1">
    <location>
        <begin position="6"/>
        <end position="24"/>
    </location>
</feature>
<organism evidence="2 3">
    <name type="scientific">Corynebacterium pelargi</name>
    <dbReference type="NCBI Taxonomy" id="1471400"/>
    <lineage>
        <taxon>Bacteria</taxon>
        <taxon>Bacillati</taxon>
        <taxon>Actinomycetota</taxon>
        <taxon>Actinomycetes</taxon>
        <taxon>Mycobacteriales</taxon>
        <taxon>Corynebacteriaceae</taxon>
        <taxon>Corynebacterium</taxon>
    </lineage>
</organism>
<reference evidence="2 3" key="1">
    <citation type="submission" date="2019-01" db="EMBL/GenBank/DDBJ databases">
        <authorList>
            <person name="Ruckert C."/>
            <person name="Busche T."/>
            <person name="Kalinowski J."/>
        </authorList>
    </citation>
    <scope>NUCLEOTIDE SEQUENCE [LARGE SCALE GENOMIC DNA]</scope>
    <source>
        <strain evidence="2 3">136/3</strain>
    </source>
</reference>
<name>A0A410W915_9CORY</name>
<dbReference type="GO" id="GO:0008556">
    <property type="term" value="F:P-type potassium transmembrane transporter activity"/>
    <property type="evidence" value="ECO:0007669"/>
    <property type="project" value="InterPro"/>
</dbReference>
<sequence>MSWELIIGAILGILAIIYLLVALINPERFS</sequence>
<keyword evidence="1" id="KW-1133">Transmembrane helix</keyword>
<dbReference type="EMBL" id="CP035299">
    <property type="protein sequence ID" value="QAU52438.1"/>
    <property type="molecule type" value="Genomic_DNA"/>
</dbReference>
<protein>
    <submittedName>
        <fullName evidence="2">F subunit of K+-transporting ATPase</fullName>
    </submittedName>
</protein>
<dbReference type="Proteomes" id="UP000288929">
    <property type="component" value="Chromosome"/>
</dbReference>
<evidence type="ECO:0000313" key="2">
    <source>
        <dbReference type="EMBL" id="QAU52438.1"/>
    </source>
</evidence>
<keyword evidence="1" id="KW-0812">Transmembrane</keyword>
<dbReference type="NCBIfam" id="TIGR02115">
    <property type="entry name" value="potass_kdpF"/>
    <property type="match status" value="1"/>
</dbReference>
<dbReference type="AlphaFoldDB" id="A0A410W915"/>
<dbReference type="RefSeq" id="WP_025402953.1">
    <property type="nucleotide sequence ID" value="NZ_BMCX01000001.1"/>
</dbReference>